<sequence length="762" mass="82131">MNQKETLNGHGFFRKSKAYGLVCGIALGLAFLGGKVNADEVVVPDGTDVPVVTEASQTIVEPASDDLNTAISNAEDAGVTVSQTTSETVANQEEAQADYATQTENLEAITAAQEQINAENAQITADNEVLNEAYESAKAQADSTNQAVSEAQATYPTTVTETTVNYGDGTSTTDYQAGQAQAESIAKANEQAVSDYLAEKAEVDAYNAQVKAREDALKNNNLASDEANYLYVIGEFDTNATGLDYYKNITVVTLDPNAKAAKTLGWQENTTISNPNGVTVTSHDTANDPAIYGTTSDFLYKITETTVGDSFTLNNVGTAKDGTNISAIVTITKVSALTDKEDSWFLIGKTADNGVAVDYWNYDNLELTFLFVDDNGNAIKMVVASVAGDVDNDQTSKIEFEGNTLNYVNPDGSGLIANADKSLTGLGFAVDGYQQAPQGTYLMVGSSTTVTYKHTSDDNVVDSNGNIVNYIEFDLFGTTSMVETEEFKYLPDPTLTLTSVSLPSSPVETPLKDNLTATYHLNEYDIALTTVKDVLNDQGISIDGGELQIGETGHYTLEGAKVLANGKDTLVKYDFEDYLDIEHDEYQGYSIYAFVPITLKDGTVIQSGEDLKAYVQAVYDEVTGHFYVSLNSDFLTQVAKDSDFQAKVDIEFVRIAAGDVYNDFTNHLAFADEEGNVTEVPAPSNEVVTHTPEQPVEETPEKPITPTEVQTPATPEEVPVVQESVLPMTGDETTPLNIIASLFGVLMFVLGIFGIRHKKEDK</sequence>
<dbReference type="EMBL" id="FOBM01000021">
    <property type="protein sequence ID" value="SEM38444.1"/>
    <property type="molecule type" value="Genomic_DNA"/>
</dbReference>
<evidence type="ECO:0000256" key="3">
    <source>
        <dbReference type="SAM" id="Phobius"/>
    </source>
</evidence>
<dbReference type="Gene3D" id="2.60.40.740">
    <property type="match status" value="1"/>
</dbReference>
<dbReference type="Proteomes" id="UP000182764">
    <property type="component" value="Unassembled WGS sequence"/>
</dbReference>
<keyword evidence="3" id="KW-0472">Membrane</keyword>
<dbReference type="RefSeq" id="WP_074596920.1">
    <property type="nucleotide sequence ID" value="NZ_FNUH01000014.1"/>
</dbReference>
<dbReference type="AlphaFoldDB" id="A0A1H7XXT7"/>
<proteinExistence type="predicted"/>
<evidence type="ECO:0000256" key="2">
    <source>
        <dbReference type="SAM" id="MobiDB-lite"/>
    </source>
</evidence>
<keyword evidence="3" id="KW-0812">Transmembrane</keyword>
<feature type="transmembrane region" description="Helical" evidence="3">
    <location>
        <begin position="736"/>
        <end position="755"/>
    </location>
</feature>
<dbReference type="InterPro" id="IPR021197">
    <property type="entry name" value="Cross-wall-target_lipo_motif"/>
</dbReference>
<feature type="coiled-coil region" evidence="1">
    <location>
        <begin position="120"/>
        <end position="154"/>
    </location>
</feature>
<gene>
    <name evidence="5" type="ORF">SAMN04487839_1215</name>
</gene>
<accession>A0A1H7XXT7</accession>
<keyword evidence="1" id="KW-0175">Coiled coil</keyword>
<feature type="domain" description="Antigen I/II N-terminal" evidence="4">
    <location>
        <begin position="60"/>
        <end position="139"/>
    </location>
</feature>
<dbReference type="Pfam" id="PF18652">
    <property type="entry name" value="Adhesin_P1_N"/>
    <property type="match status" value="1"/>
</dbReference>
<dbReference type="NCBIfam" id="TIGR01167">
    <property type="entry name" value="LPXTG_anchor"/>
    <property type="match status" value="1"/>
</dbReference>
<dbReference type="InterPro" id="IPR041324">
    <property type="entry name" value="AgI/II_N"/>
</dbReference>
<evidence type="ECO:0000313" key="6">
    <source>
        <dbReference type="Proteomes" id="UP000182764"/>
    </source>
</evidence>
<evidence type="ECO:0000259" key="4">
    <source>
        <dbReference type="Pfam" id="PF18652"/>
    </source>
</evidence>
<evidence type="ECO:0000256" key="1">
    <source>
        <dbReference type="SAM" id="Coils"/>
    </source>
</evidence>
<protein>
    <submittedName>
        <fullName evidence="5">Putative cross-wall-targeting lipoprotein signal</fullName>
    </submittedName>
</protein>
<feature type="region of interest" description="Disordered" evidence="2">
    <location>
        <begin position="686"/>
        <end position="715"/>
    </location>
</feature>
<reference evidence="5 6" key="1">
    <citation type="submission" date="2016-10" db="EMBL/GenBank/DDBJ databases">
        <authorList>
            <person name="de Groot N.N."/>
        </authorList>
    </citation>
    <scope>NUCLEOTIDE SEQUENCE [LARGE SCALE GENOMIC DNA]</scope>
    <source>
        <strain evidence="5 6">VTM1R29</strain>
    </source>
</reference>
<organism evidence="5 6">
    <name type="scientific">Streptococcus gallolyticus</name>
    <dbReference type="NCBI Taxonomy" id="315405"/>
    <lineage>
        <taxon>Bacteria</taxon>
        <taxon>Bacillati</taxon>
        <taxon>Bacillota</taxon>
        <taxon>Bacilli</taxon>
        <taxon>Lactobacillales</taxon>
        <taxon>Streptococcaceae</taxon>
        <taxon>Streptococcus</taxon>
    </lineage>
</organism>
<keyword evidence="5" id="KW-0449">Lipoprotein</keyword>
<keyword evidence="3" id="KW-1133">Transmembrane helix</keyword>
<name>A0A1H7XXT7_9STRE</name>
<dbReference type="NCBIfam" id="TIGR03726">
    <property type="entry name" value="strep_RK_lipo"/>
    <property type="match status" value="1"/>
</dbReference>
<evidence type="ECO:0000313" key="5">
    <source>
        <dbReference type="EMBL" id="SEM38444.1"/>
    </source>
</evidence>